<sequence>MENKTFNLVNWEEGMSLTPNSFKMTENYFINGQCLGQEIHITNFNYGLLKPSRNNHQSMCEIEVSHSVTDTIEVRLVRCHGITTGGLIINYEPNPMEYLSYKVPAGELTNGSLSRTSYLNVIFSVNPYNRIPTGELDNEVLPPRYPEVRPEYKLYTLPVEQMQNGLDPYSLIVGRIRKDGDRYEIDYNYIPPCMTMLSDPDLTRYYGRFGVFFNNIEKASKDIVAKVVNRSDSSTMALNIAEICKNILQYSATSYFGYRNTGAYWAPIQVIGCFSNLAHLCFNTLNFMEKTEKEDVLKYFYEWSDTTPAQFESILSEAIEIKYEHDEIRSMMLIIEGFLSNFSELWMMLSSLEYIGKHKENIVVGERIQRHESATRSDWNLLD</sequence>
<proteinExistence type="predicted"/>
<organism evidence="1 2">
    <name type="scientific">Bacteroides uniformis</name>
    <dbReference type="NCBI Taxonomy" id="820"/>
    <lineage>
        <taxon>Bacteria</taxon>
        <taxon>Pseudomonadati</taxon>
        <taxon>Bacteroidota</taxon>
        <taxon>Bacteroidia</taxon>
        <taxon>Bacteroidales</taxon>
        <taxon>Bacteroidaceae</taxon>
        <taxon>Bacteroides</taxon>
    </lineage>
</organism>
<accession>A0A374MN03</accession>
<dbReference type="RefSeq" id="WP_117963625.1">
    <property type="nucleotide sequence ID" value="NZ_QSOF01000028.1"/>
</dbReference>
<name>A0A374MN03_BACUN</name>
<evidence type="ECO:0000313" key="2">
    <source>
        <dbReference type="Proteomes" id="UP000263754"/>
    </source>
</evidence>
<evidence type="ECO:0008006" key="3">
    <source>
        <dbReference type="Google" id="ProtNLM"/>
    </source>
</evidence>
<reference evidence="1 2" key="1">
    <citation type="submission" date="2018-08" db="EMBL/GenBank/DDBJ databases">
        <title>A genome reference for cultivated species of the human gut microbiota.</title>
        <authorList>
            <person name="Zou Y."/>
            <person name="Xue W."/>
            <person name="Luo G."/>
        </authorList>
    </citation>
    <scope>NUCLEOTIDE SEQUENCE [LARGE SCALE GENOMIC DNA]</scope>
    <source>
        <strain evidence="1 2">TM10-17</strain>
    </source>
</reference>
<dbReference type="Proteomes" id="UP000263754">
    <property type="component" value="Unassembled WGS sequence"/>
</dbReference>
<dbReference type="EMBL" id="QSOF01000028">
    <property type="protein sequence ID" value="RGI72841.1"/>
    <property type="molecule type" value="Genomic_DNA"/>
</dbReference>
<comment type="caution">
    <text evidence="1">The sequence shown here is derived from an EMBL/GenBank/DDBJ whole genome shotgun (WGS) entry which is preliminary data.</text>
</comment>
<gene>
    <name evidence="1" type="ORF">DXD90_16655</name>
</gene>
<dbReference type="AlphaFoldDB" id="A0A374MN03"/>
<evidence type="ECO:0000313" key="1">
    <source>
        <dbReference type="EMBL" id="RGI72841.1"/>
    </source>
</evidence>
<protein>
    <recommendedName>
        <fullName evidence="3">Type VI secretion system baseplate subunit TssK</fullName>
    </recommendedName>
</protein>